<dbReference type="RefSeq" id="WP_220228309.1">
    <property type="nucleotide sequence ID" value="NZ_JAICBX010000002.1"/>
</dbReference>
<evidence type="ECO:0000313" key="2">
    <source>
        <dbReference type="EMBL" id="MBW8637621.1"/>
    </source>
</evidence>
<keyword evidence="3" id="KW-1185">Reference proteome</keyword>
<dbReference type="InterPro" id="IPR029058">
    <property type="entry name" value="AB_hydrolase_fold"/>
</dbReference>
<organism evidence="2 3">
    <name type="scientific">Flavimaribacter sediminis</name>
    <dbReference type="NCBI Taxonomy" id="2865987"/>
    <lineage>
        <taxon>Bacteria</taxon>
        <taxon>Pseudomonadati</taxon>
        <taxon>Pseudomonadota</taxon>
        <taxon>Alphaproteobacteria</taxon>
        <taxon>Hyphomicrobiales</taxon>
        <taxon>Rhizobiaceae</taxon>
        <taxon>Flavimaribacter</taxon>
    </lineage>
</organism>
<evidence type="ECO:0000259" key="1">
    <source>
        <dbReference type="Pfam" id="PF00326"/>
    </source>
</evidence>
<reference evidence="2" key="1">
    <citation type="submission" date="2021-08" db="EMBL/GenBank/DDBJ databases">
        <title>Hoeflea bacterium WL0058 sp. nov., isolated from the sediment.</title>
        <authorList>
            <person name="Wang L."/>
            <person name="Zhang D."/>
        </authorList>
    </citation>
    <scope>NUCLEOTIDE SEQUENCE</scope>
    <source>
        <strain evidence="2">WL0058</strain>
    </source>
</reference>
<dbReference type="Gene3D" id="1.20.1440.110">
    <property type="entry name" value="acylaminoacyl peptidase"/>
    <property type="match status" value="1"/>
</dbReference>
<sequence length="405" mass="43188">MTGVERTSTRIAGFASPEMDFQLMRQLGVATAGGGAPGEIFAARAKIMDDNAFAWPAAFTAQADRLSDLAESALAAGHDVSACGHLLRASSYYRSAEYFSDPFGPDGLGYGLKSRDAFIRAASLTPHAVKPVDIPFEGKMLPGYFLQPAGGAPDGRTVIVMTGFDGTGEELYFQTAADGLARGFNLLIAEGPGQVGTLRRDPTMVFRPDYEAPIAAIVDFCLGVDAVNPEKLGLYGISFGGYFTIRGAAGDQRIRALVANSPIIDLLDYMSGFVQAGEGDEDEDVSLDEVDDIPEQYMPSSVKLGFKAACRRFGVTTFSGWFEKLEAYRATDRLADIACPVLGMVGTGEGAEALDQHKTFCDAVSGPATSRIFTVEEGADMHCQLGNLPLSNAIVYDWLADTLKD</sequence>
<dbReference type="PANTHER" id="PTHR22946">
    <property type="entry name" value="DIENELACTONE HYDROLASE DOMAIN-CONTAINING PROTEIN-RELATED"/>
    <property type="match status" value="1"/>
</dbReference>
<dbReference type="Pfam" id="PF00326">
    <property type="entry name" value="Peptidase_S9"/>
    <property type="match status" value="1"/>
</dbReference>
<accession>A0AAE2ZMV3</accession>
<dbReference type="SUPFAM" id="SSF53474">
    <property type="entry name" value="alpha/beta-Hydrolases"/>
    <property type="match status" value="1"/>
</dbReference>
<name>A0AAE2ZMV3_9HYPH</name>
<protein>
    <submittedName>
        <fullName evidence="2">Alpha/beta hydrolase</fullName>
    </submittedName>
</protein>
<dbReference type="Gene3D" id="3.40.50.1820">
    <property type="entry name" value="alpha/beta hydrolase"/>
    <property type="match status" value="1"/>
</dbReference>
<dbReference type="InterPro" id="IPR050261">
    <property type="entry name" value="FrsA_esterase"/>
</dbReference>
<comment type="caution">
    <text evidence="2">The sequence shown here is derived from an EMBL/GenBank/DDBJ whole genome shotgun (WGS) entry which is preliminary data.</text>
</comment>
<gene>
    <name evidence="2" type="ORF">K1W69_10530</name>
</gene>
<dbReference type="GO" id="GO:0016787">
    <property type="term" value="F:hydrolase activity"/>
    <property type="evidence" value="ECO:0007669"/>
    <property type="project" value="UniProtKB-KW"/>
</dbReference>
<dbReference type="EMBL" id="JAICBX010000002">
    <property type="protein sequence ID" value="MBW8637621.1"/>
    <property type="molecule type" value="Genomic_DNA"/>
</dbReference>
<dbReference type="Proteomes" id="UP001196509">
    <property type="component" value="Unassembled WGS sequence"/>
</dbReference>
<dbReference type="AlphaFoldDB" id="A0AAE2ZMV3"/>
<dbReference type="PANTHER" id="PTHR22946:SF12">
    <property type="entry name" value="CONIDIAL PIGMENT BIOSYNTHESIS PROTEIN AYG1 (AFU_ORTHOLOGUE AFUA_2G17550)"/>
    <property type="match status" value="1"/>
</dbReference>
<keyword evidence="2" id="KW-0378">Hydrolase</keyword>
<proteinExistence type="predicted"/>
<dbReference type="InterPro" id="IPR001375">
    <property type="entry name" value="Peptidase_S9_cat"/>
</dbReference>
<feature type="domain" description="Peptidase S9 prolyl oligopeptidase catalytic" evidence="1">
    <location>
        <begin position="218"/>
        <end position="272"/>
    </location>
</feature>
<evidence type="ECO:0000313" key="3">
    <source>
        <dbReference type="Proteomes" id="UP001196509"/>
    </source>
</evidence>